<name>A0A0L0G2G9_9EUKA</name>
<dbReference type="EMBL" id="KQ241871">
    <property type="protein sequence ID" value="KNC83021.1"/>
    <property type="molecule type" value="Genomic_DNA"/>
</dbReference>
<feature type="region of interest" description="Disordered" evidence="1">
    <location>
        <begin position="105"/>
        <end position="125"/>
    </location>
</feature>
<protein>
    <submittedName>
        <fullName evidence="3">Uncharacterized protein</fullName>
    </submittedName>
</protein>
<evidence type="ECO:0000313" key="3">
    <source>
        <dbReference type="EMBL" id="KNC83021.1"/>
    </source>
</evidence>
<feature type="transmembrane region" description="Helical" evidence="2">
    <location>
        <begin position="152"/>
        <end position="172"/>
    </location>
</feature>
<keyword evidence="2" id="KW-0812">Transmembrane</keyword>
<dbReference type="AlphaFoldDB" id="A0A0L0G2G9"/>
<evidence type="ECO:0000256" key="2">
    <source>
        <dbReference type="SAM" id="Phobius"/>
    </source>
</evidence>
<feature type="compositionally biased region" description="Basic and acidic residues" evidence="1">
    <location>
        <begin position="105"/>
        <end position="118"/>
    </location>
</feature>
<gene>
    <name evidence="3" type="ORF">SARC_04710</name>
</gene>
<dbReference type="GeneID" id="25905214"/>
<feature type="compositionally biased region" description="Basic and acidic residues" evidence="1">
    <location>
        <begin position="179"/>
        <end position="190"/>
    </location>
</feature>
<proteinExistence type="predicted"/>
<dbReference type="Proteomes" id="UP000054560">
    <property type="component" value="Unassembled WGS sequence"/>
</dbReference>
<reference evidence="3 4" key="1">
    <citation type="submission" date="2011-02" db="EMBL/GenBank/DDBJ databases">
        <title>The Genome Sequence of Sphaeroforma arctica JP610.</title>
        <authorList>
            <consortium name="The Broad Institute Genome Sequencing Platform"/>
            <person name="Russ C."/>
            <person name="Cuomo C."/>
            <person name="Young S.K."/>
            <person name="Zeng Q."/>
            <person name="Gargeya S."/>
            <person name="Alvarado L."/>
            <person name="Berlin A."/>
            <person name="Chapman S.B."/>
            <person name="Chen Z."/>
            <person name="Freedman E."/>
            <person name="Gellesch M."/>
            <person name="Goldberg J."/>
            <person name="Griggs A."/>
            <person name="Gujja S."/>
            <person name="Heilman E."/>
            <person name="Heiman D."/>
            <person name="Howarth C."/>
            <person name="Mehta T."/>
            <person name="Neiman D."/>
            <person name="Pearson M."/>
            <person name="Roberts A."/>
            <person name="Saif S."/>
            <person name="Shea T."/>
            <person name="Shenoy N."/>
            <person name="Sisk P."/>
            <person name="Stolte C."/>
            <person name="Sykes S."/>
            <person name="White J."/>
            <person name="Yandava C."/>
            <person name="Burger G."/>
            <person name="Gray M.W."/>
            <person name="Holland P.W.H."/>
            <person name="King N."/>
            <person name="Lang F.B.F."/>
            <person name="Roger A.J."/>
            <person name="Ruiz-Trillo I."/>
            <person name="Haas B."/>
            <person name="Nusbaum C."/>
            <person name="Birren B."/>
        </authorList>
    </citation>
    <scope>NUCLEOTIDE SEQUENCE [LARGE SCALE GENOMIC DNA]</scope>
    <source>
        <strain evidence="3 4">JP610</strain>
    </source>
</reference>
<evidence type="ECO:0000313" key="4">
    <source>
        <dbReference type="Proteomes" id="UP000054560"/>
    </source>
</evidence>
<feature type="region of interest" description="Disordered" evidence="1">
    <location>
        <begin position="178"/>
        <end position="210"/>
    </location>
</feature>
<organism evidence="3 4">
    <name type="scientific">Sphaeroforma arctica JP610</name>
    <dbReference type="NCBI Taxonomy" id="667725"/>
    <lineage>
        <taxon>Eukaryota</taxon>
        <taxon>Ichthyosporea</taxon>
        <taxon>Ichthyophonida</taxon>
        <taxon>Sphaeroforma</taxon>
    </lineage>
</organism>
<keyword evidence="2" id="KW-1133">Transmembrane helix</keyword>
<accession>A0A0L0G2G9</accession>
<sequence>MLGTKFVSSLARLKRFPCVARTIHTQAKDVYKPLQLSLWRFPQVGRIFTHQQQVRLLHNRTYSSMQSNALARNSTNPTKQASIMSNTSIVSTSQRMLFRTARVLNEGDRKTPEKKEEETTTPLTEEEERAAMKKELNRQETIHNMIAPERNWGLTHPMTFVMLVLICVLQYLNSQKSKRKEEAELEEARRMAKLRGGKPYVKPELQDGWE</sequence>
<keyword evidence="4" id="KW-1185">Reference proteome</keyword>
<evidence type="ECO:0000256" key="1">
    <source>
        <dbReference type="SAM" id="MobiDB-lite"/>
    </source>
</evidence>
<keyword evidence="2" id="KW-0472">Membrane</keyword>
<dbReference type="RefSeq" id="XP_014156923.1">
    <property type="nucleotide sequence ID" value="XM_014301448.1"/>
</dbReference>